<dbReference type="AlphaFoldDB" id="X1BNE2"/>
<name>X1BNE2_9ZZZZ</name>
<evidence type="ECO:0000313" key="1">
    <source>
        <dbReference type="EMBL" id="GAG82717.1"/>
    </source>
</evidence>
<protein>
    <submittedName>
        <fullName evidence="1">Uncharacterized protein</fullName>
    </submittedName>
</protein>
<organism evidence="1">
    <name type="scientific">marine sediment metagenome</name>
    <dbReference type="NCBI Taxonomy" id="412755"/>
    <lineage>
        <taxon>unclassified sequences</taxon>
        <taxon>metagenomes</taxon>
        <taxon>ecological metagenomes</taxon>
    </lineage>
</organism>
<gene>
    <name evidence="1" type="ORF">S01H4_24064</name>
</gene>
<sequence length="133" mass="14956">MKILGISGQKGSGKNTAANFVLGVNLIHYGIVRGSFQILPNGQLSISDLFGNEDGKGELNQDYYTEETLAWWQENVWPFVKLYSFASPLKNLCMDILGLTHEQCYGTDDQKNTLTHLKWEDMPGIVDKEVLDE</sequence>
<comment type="caution">
    <text evidence="1">The sequence shown here is derived from an EMBL/GenBank/DDBJ whole genome shotgun (WGS) entry which is preliminary data.</text>
</comment>
<proteinExistence type="predicted"/>
<dbReference type="EMBL" id="BART01011256">
    <property type="protein sequence ID" value="GAG82717.1"/>
    <property type="molecule type" value="Genomic_DNA"/>
</dbReference>
<accession>X1BNE2</accession>
<reference evidence="1" key="1">
    <citation type="journal article" date="2014" name="Front. Microbiol.">
        <title>High frequency of phylogenetically diverse reductive dehalogenase-homologous genes in deep subseafloor sedimentary metagenomes.</title>
        <authorList>
            <person name="Kawai M."/>
            <person name="Futagami T."/>
            <person name="Toyoda A."/>
            <person name="Takaki Y."/>
            <person name="Nishi S."/>
            <person name="Hori S."/>
            <person name="Arai W."/>
            <person name="Tsubouchi T."/>
            <person name="Morono Y."/>
            <person name="Uchiyama I."/>
            <person name="Ito T."/>
            <person name="Fujiyama A."/>
            <person name="Inagaki F."/>
            <person name="Takami H."/>
        </authorList>
    </citation>
    <scope>NUCLEOTIDE SEQUENCE</scope>
    <source>
        <strain evidence="1">Expedition CK06-06</strain>
    </source>
</reference>